<dbReference type="RefSeq" id="WP_256505441.1">
    <property type="nucleotide sequence ID" value="NZ_CP101740.1"/>
</dbReference>
<dbReference type="PANTHER" id="PTHR30270">
    <property type="entry name" value="THIAMINE-MONOPHOSPHATE KINASE"/>
    <property type="match status" value="1"/>
</dbReference>
<feature type="binding site" evidence="2">
    <location>
        <position position="197"/>
    </location>
    <ligand>
        <name>ATP</name>
        <dbReference type="ChEBI" id="CHEBI:30616"/>
    </ligand>
</feature>
<gene>
    <name evidence="2 5" type="primary">thiL</name>
    <name evidence="5" type="ORF">NMP03_11005</name>
</gene>
<proteinExistence type="inferred from homology"/>
<comment type="pathway">
    <text evidence="2">Cofactor biosynthesis; thiamine diphosphate biosynthesis; thiamine diphosphate from thiamine phosphate: step 1/1.</text>
</comment>
<feature type="domain" description="PurM-like C-terminal" evidence="4">
    <location>
        <begin position="139"/>
        <end position="225"/>
    </location>
</feature>
<feature type="binding site" evidence="2">
    <location>
        <position position="44"/>
    </location>
    <ligand>
        <name>substrate</name>
    </ligand>
</feature>
<feature type="binding site" evidence="2">
    <location>
        <position position="37"/>
    </location>
    <ligand>
        <name>Mg(2+)</name>
        <dbReference type="ChEBI" id="CHEBI:18420"/>
        <label>2</label>
    </ligand>
</feature>
<dbReference type="Proteomes" id="UP001058533">
    <property type="component" value="Chromosome"/>
</dbReference>
<dbReference type="Gene3D" id="3.90.650.10">
    <property type="entry name" value="PurM-like C-terminal domain"/>
    <property type="match status" value="1"/>
</dbReference>
<evidence type="ECO:0000259" key="3">
    <source>
        <dbReference type="Pfam" id="PF00586"/>
    </source>
</evidence>
<dbReference type="SUPFAM" id="SSF56042">
    <property type="entry name" value="PurM C-terminal domain-like"/>
    <property type="match status" value="1"/>
</dbReference>
<keyword evidence="2" id="KW-0479">Metal-binding</keyword>
<comment type="caution">
    <text evidence="2">Lacks conserved residue(s) required for the propagation of feature annotation.</text>
</comment>
<feature type="binding site" evidence="2">
    <location>
        <position position="294"/>
    </location>
    <ligand>
        <name>substrate</name>
    </ligand>
</feature>
<feature type="binding site" evidence="2">
    <location>
        <position position="198"/>
    </location>
    <ligand>
        <name>Mg(2+)</name>
        <dbReference type="ChEBI" id="CHEBI:18420"/>
        <label>5</label>
    </ligand>
</feature>
<keyword evidence="2" id="KW-0460">Magnesium</keyword>
<sequence length="297" mass="30003">MNESTFLTALRSLPLHAGARGLADDTALLGDLVLTKDLLVEGIHFLATDPAADVAWKLVAVNLSDLAAKGAVPIGILLGYPLAGDDAWDRGFLAGLREGCEAFACPILGGDTVTANGARTLSLTAIGRATAPPARSGARPGDALWVTGTIGDAAAGLAIAIGGQGPPELLAAYRRPQPRLAEGQALAPHASAMMDVSDGLLIDAARMAQASGCAVTIDLAPIPLSPAYAAHAGTHREARIAAATGGDDYELLFALPPDATSPVQATRVGSFAQGAGLSLTDAGEAVTLPPRIGYQHG</sequence>
<feature type="binding site" evidence="2">
    <location>
        <position position="135"/>
    </location>
    <ligand>
        <name>ATP</name>
        <dbReference type="ChEBI" id="CHEBI:30616"/>
    </ligand>
</feature>
<dbReference type="InterPro" id="IPR036921">
    <property type="entry name" value="PurM-like_N_sf"/>
</dbReference>
<feature type="binding site" evidence="2">
    <location>
        <position position="25"/>
    </location>
    <ligand>
        <name>Mg(2+)</name>
        <dbReference type="ChEBI" id="CHEBI:18420"/>
        <label>4</label>
    </ligand>
</feature>
<dbReference type="Pfam" id="PF00586">
    <property type="entry name" value="AIRS"/>
    <property type="match status" value="1"/>
</dbReference>
<dbReference type="Gene3D" id="3.30.1330.10">
    <property type="entry name" value="PurM-like, N-terminal domain"/>
    <property type="match status" value="1"/>
</dbReference>
<keyword evidence="6" id="KW-1185">Reference proteome</keyword>
<feature type="domain" description="PurM-like N-terminal" evidence="3">
    <location>
        <begin position="24"/>
        <end position="128"/>
    </location>
</feature>
<dbReference type="EC" id="2.7.4.16" evidence="2"/>
<dbReference type="PANTHER" id="PTHR30270:SF0">
    <property type="entry name" value="THIAMINE-MONOPHOSPHATE KINASE"/>
    <property type="match status" value="1"/>
</dbReference>
<comment type="catalytic activity">
    <reaction evidence="2">
        <text>thiamine phosphate + ATP = thiamine diphosphate + ADP</text>
        <dbReference type="Rhea" id="RHEA:15913"/>
        <dbReference type="ChEBI" id="CHEBI:30616"/>
        <dbReference type="ChEBI" id="CHEBI:37575"/>
        <dbReference type="ChEBI" id="CHEBI:58937"/>
        <dbReference type="ChEBI" id="CHEBI:456216"/>
        <dbReference type="EC" id="2.7.4.16"/>
    </reaction>
</comment>
<feature type="binding site" evidence="2">
    <location>
        <position position="111"/>
    </location>
    <ligand>
        <name>Mg(2+)</name>
        <dbReference type="ChEBI" id="CHEBI:18420"/>
        <label>1</label>
    </ligand>
</feature>
<reference evidence="5" key="1">
    <citation type="submission" date="2022-07" db="EMBL/GenBank/DDBJ databases">
        <title>Sphingomonas sp. nov., a novel bacterium isolated from the north slope of the Mount Everest.</title>
        <authorList>
            <person name="Cui X."/>
            <person name="Liu Y."/>
        </authorList>
    </citation>
    <scope>NUCLEOTIDE SEQUENCE</scope>
    <source>
        <strain evidence="5">S5-59</strain>
    </source>
</reference>
<feature type="binding site" evidence="2">
    <location>
        <position position="25"/>
    </location>
    <ligand>
        <name>Mg(2+)</name>
        <dbReference type="ChEBI" id="CHEBI:18420"/>
        <label>3</label>
    </ligand>
</feature>
<dbReference type="HAMAP" id="MF_02128">
    <property type="entry name" value="TMP_kinase"/>
    <property type="match status" value="1"/>
</dbReference>
<feature type="binding site" evidence="2">
    <location>
        <position position="35"/>
    </location>
    <ligand>
        <name>Mg(2+)</name>
        <dbReference type="ChEBI" id="CHEBI:18420"/>
        <label>4</label>
    </ligand>
</feature>
<comment type="miscellaneous">
    <text evidence="2">Reaction mechanism of ThiL seems to utilize a direct, inline transfer of the gamma-phosphate of ATP to TMP rather than a phosphorylated enzyme intermediate.</text>
</comment>
<evidence type="ECO:0000313" key="5">
    <source>
        <dbReference type="EMBL" id="UUL81725.1"/>
    </source>
</evidence>
<comment type="function">
    <text evidence="2">Catalyzes the ATP-dependent phosphorylation of thiamine-monophosphate (TMP) to form thiamine-pyrophosphate (TPP), the active form of vitamin B1.</text>
</comment>
<feature type="binding site" evidence="2">
    <location>
        <position position="37"/>
    </location>
    <ligand>
        <name>Mg(2+)</name>
        <dbReference type="ChEBI" id="CHEBI:18420"/>
        <label>1</label>
    </ligand>
</feature>
<feature type="binding site" evidence="2">
    <location>
        <begin position="110"/>
        <end position="111"/>
    </location>
    <ligand>
        <name>ATP</name>
        <dbReference type="ChEBI" id="CHEBI:30616"/>
    </ligand>
</feature>
<dbReference type="InterPro" id="IPR010918">
    <property type="entry name" value="PurM-like_C_dom"/>
</dbReference>
<name>A0ABY5L427_9SPHN</name>
<dbReference type="CDD" id="cd02194">
    <property type="entry name" value="ThiL"/>
    <property type="match status" value="1"/>
</dbReference>
<feature type="binding site" evidence="2">
    <location>
        <position position="65"/>
    </location>
    <ligand>
        <name>Mg(2+)</name>
        <dbReference type="ChEBI" id="CHEBI:18420"/>
        <label>4</label>
    </ligand>
</feature>
<keyword evidence="2" id="KW-0547">Nucleotide-binding</keyword>
<evidence type="ECO:0000313" key="6">
    <source>
        <dbReference type="Proteomes" id="UP001058533"/>
    </source>
</evidence>
<evidence type="ECO:0000256" key="2">
    <source>
        <dbReference type="HAMAP-Rule" id="MF_02128"/>
    </source>
</evidence>
<dbReference type="PIRSF" id="PIRSF005303">
    <property type="entry name" value="Thiam_monoph_kin"/>
    <property type="match status" value="1"/>
</dbReference>
<dbReference type="InterPro" id="IPR036676">
    <property type="entry name" value="PurM-like_C_sf"/>
</dbReference>
<dbReference type="GO" id="GO:0009030">
    <property type="term" value="F:thiamine-phosphate kinase activity"/>
    <property type="evidence" value="ECO:0007669"/>
    <property type="project" value="UniProtKB-EC"/>
</dbReference>
<keyword evidence="2" id="KW-0067">ATP-binding</keyword>
<feature type="binding site" evidence="2">
    <location>
        <position position="65"/>
    </location>
    <ligand>
        <name>Mg(2+)</name>
        <dbReference type="ChEBI" id="CHEBI:18420"/>
        <label>3</label>
    </ligand>
</feature>
<comment type="similarity">
    <text evidence="2">Belongs to the thiamine-monophosphate kinase family.</text>
</comment>
<dbReference type="InterPro" id="IPR006283">
    <property type="entry name" value="ThiL-like"/>
</dbReference>
<feature type="binding site" evidence="2">
    <location>
        <position position="247"/>
    </location>
    <ligand>
        <name>substrate</name>
    </ligand>
</feature>
<feature type="binding site" evidence="2">
    <location>
        <position position="65"/>
    </location>
    <ligand>
        <name>Mg(2+)</name>
        <dbReference type="ChEBI" id="CHEBI:18420"/>
        <label>2</label>
    </ligand>
</feature>
<keyword evidence="2 5" id="KW-0418">Kinase</keyword>
<feature type="binding site" evidence="2">
    <location>
        <position position="195"/>
    </location>
    <ligand>
        <name>Mg(2+)</name>
        <dbReference type="ChEBI" id="CHEBI:18420"/>
        <label>3</label>
    </ligand>
</feature>
<protein>
    <recommendedName>
        <fullName evidence="2">Thiamine-monophosphate kinase</fullName>
        <shortName evidence="2">TMP kinase</shortName>
        <shortName evidence="2">Thiamine-phosphate kinase</shortName>
        <ecNumber evidence="2">2.7.4.16</ecNumber>
    </recommendedName>
</protein>
<dbReference type="NCBIfam" id="TIGR01379">
    <property type="entry name" value="thiL"/>
    <property type="match status" value="1"/>
</dbReference>
<organism evidence="5 6">
    <name type="scientific">Sphingomonas qomolangmaensis</name>
    <dbReference type="NCBI Taxonomy" id="2918765"/>
    <lineage>
        <taxon>Bacteria</taxon>
        <taxon>Pseudomonadati</taxon>
        <taxon>Pseudomonadota</taxon>
        <taxon>Alphaproteobacteria</taxon>
        <taxon>Sphingomonadales</taxon>
        <taxon>Sphingomonadaceae</taxon>
        <taxon>Sphingomonas</taxon>
    </lineage>
</organism>
<keyword evidence="2 5" id="KW-0808">Transferase</keyword>
<dbReference type="EMBL" id="CP101740">
    <property type="protein sequence ID" value="UUL81725.1"/>
    <property type="molecule type" value="Genomic_DNA"/>
</dbReference>
<keyword evidence="1 2" id="KW-0784">Thiamine biosynthesis</keyword>
<evidence type="ECO:0000259" key="4">
    <source>
        <dbReference type="Pfam" id="PF02769"/>
    </source>
</evidence>
<accession>A0ABY5L427</accession>
<evidence type="ECO:0000256" key="1">
    <source>
        <dbReference type="ARBA" id="ARBA00022977"/>
    </source>
</evidence>
<dbReference type="Pfam" id="PF02769">
    <property type="entry name" value="AIRS_C"/>
    <property type="match status" value="1"/>
</dbReference>
<dbReference type="InterPro" id="IPR016188">
    <property type="entry name" value="PurM-like_N"/>
</dbReference>
<dbReference type="SUPFAM" id="SSF55326">
    <property type="entry name" value="PurM N-terminal domain-like"/>
    <property type="match status" value="1"/>
</dbReference>